<dbReference type="STRING" id="1123349.SAMN02744037_02203"/>
<dbReference type="OrthoDB" id="1848782at2"/>
<evidence type="ECO:0000313" key="3">
    <source>
        <dbReference type="Proteomes" id="UP000242497"/>
    </source>
</evidence>
<dbReference type="InterPro" id="IPR015797">
    <property type="entry name" value="NUDIX_hydrolase-like_dom_sf"/>
</dbReference>
<feature type="domain" description="Nudix hydrolase" evidence="1">
    <location>
        <begin position="2"/>
        <end position="138"/>
    </location>
</feature>
<dbReference type="RefSeq" id="WP_072889960.1">
    <property type="nucleotide sequence ID" value="NZ_FRAE01000063.1"/>
</dbReference>
<name>A0A1M6RX70_9FIRM</name>
<evidence type="ECO:0000259" key="1">
    <source>
        <dbReference type="PROSITE" id="PS51462"/>
    </source>
</evidence>
<keyword evidence="3" id="KW-1185">Reference proteome</keyword>
<dbReference type="Gene3D" id="3.90.79.10">
    <property type="entry name" value="Nucleoside Triphosphate Pyrophosphohydrolase"/>
    <property type="match status" value="1"/>
</dbReference>
<dbReference type="EMBL" id="FRAE01000063">
    <property type="protein sequence ID" value="SHK37092.1"/>
    <property type="molecule type" value="Genomic_DNA"/>
</dbReference>
<dbReference type="Proteomes" id="UP000242497">
    <property type="component" value="Unassembled WGS sequence"/>
</dbReference>
<dbReference type="PROSITE" id="PS51462">
    <property type="entry name" value="NUDIX"/>
    <property type="match status" value="1"/>
</dbReference>
<proteinExistence type="predicted"/>
<accession>A0A1M6RX70</accession>
<organism evidence="2 3">
    <name type="scientific">Tepidibacter formicigenes DSM 15518</name>
    <dbReference type="NCBI Taxonomy" id="1123349"/>
    <lineage>
        <taxon>Bacteria</taxon>
        <taxon>Bacillati</taxon>
        <taxon>Bacillota</taxon>
        <taxon>Clostridia</taxon>
        <taxon>Peptostreptococcales</taxon>
        <taxon>Peptostreptococcaceae</taxon>
        <taxon>Tepidibacter</taxon>
    </lineage>
</organism>
<evidence type="ECO:0000313" key="2">
    <source>
        <dbReference type="EMBL" id="SHK37092.1"/>
    </source>
</evidence>
<dbReference type="SUPFAM" id="SSF55811">
    <property type="entry name" value="Nudix"/>
    <property type="match status" value="1"/>
</dbReference>
<dbReference type="InterPro" id="IPR000086">
    <property type="entry name" value="NUDIX_hydrolase_dom"/>
</dbReference>
<protein>
    <recommendedName>
        <fullName evidence="1">Nudix hydrolase domain-containing protein</fullName>
    </recommendedName>
</protein>
<sequence length="143" mass="16420">MLFRNCAGGIVFYGNKVLLLKNEKNEWILPKGVIKEKSIPNEIAINRVREEAGVNAYILSTAGQTNYEFYSISRKTPVCNEIAWYVMEAYNDNCEINKDLGFIDGGFYKIKDALEMITYSQDKSIVNLSFKKYKILKREAVNI</sequence>
<reference evidence="3" key="1">
    <citation type="submission" date="2016-11" db="EMBL/GenBank/DDBJ databases">
        <authorList>
            <person name="Varghese N."/>
            <person name="Submissions S."/>
        </authorList>
    </citation>
    <scope>NUCLEOTIDE SEQUENCE [LARGE SCALE GENOMIC DNA]</scope>
    <source>
        <strain evidence="3">DSM 15518</strain>
    </source>
</reference>
<gene>
    <name evidence="2" type="ORF">SAMN02744037_02203</name>
</gene>
<dbReference type="AlphaFoldDB" id="A0A1M6RX70"/>